<dbReference type="Gene3D" id="1.20.1250.20">
    <property type="entry name" value="MFS general substrate transporter like domains"/>
    <property type="match status" value="1"/>
</dbReference>
<accession>A0A9P8WGP9</accession>
<evidence type="ECO:0000256" key="7">
    <source>
        <dbReference type="SAM" id="Phobius"/>
    </source>
</evidence>
<sequence length="609" mass="63862">MSSGSEHAATAINSISTSDTADDPGSRTREDELATEQTPLLLPPSDSSSSAETPGSGRPLDRQLTVKNAARSSNGTRISPSRLLAMALSLWLLIFLQATNMSGMTLIQGTIALELHTYDNNAMWFSSAFLIPMSSLAPIAGRLATIFPPRLLILCVAGLIAVGSGLCAGAVNFGGFLAGRVVAGVGGAGVLTLAVIFGLELTTERTRGIAMGCINAGFTIGVSFGAIVFGGLMPVVGWRPLFWAQVPCALITGLGVYLSVPSSMGSESSDKGTVKERLARIDYLGASLLTLTIVLFLYSLAVDIQILPLVSSLVTLFLFLTVEYRLATDPIIPIRVLSSRGILFSCLAQLGTMSARWSVLFYSPIFMLAARGDSPATAGSILIPTNLGFALGGLVVGWLHIKRDGAFWLPSVVSLLIFSLSLYLLSFIALPNLPIELFVSAVLLNGLATGAGINYTLAHVLHLSHKSTQYVTTSLIATFRGFGGSFGTAIGGGIFYRLLRSSLVSGFLGLDGGDELSDERRRLISKLAGTPGMVFGGDLNSAEQQVAMDGYAGAARGVWQAAATLGLMMVAAQAATGWVAQSTDDEDEVTMDEDEDRAIATENEGIGEA</sequence>
<dbReference type="InterPro" id="IPR020846">
    <property type="entry name" value="MFS_dom"/>
</dbReference>
<comment type="subcellular location">
    <subcellularLocation>
        <location evidence="1">Membrane</location>
        <topology evidence="1">Multi-pass membrane protein</topology>
    </subcellularLocation>
</comment>
<feature type="transmembrane region" description="Helical" evidence="7">
    <location>
        <begin position="122"/>
        <end position="139"/>
    </location>
</feature>
<dbReference type="EMBL" id="JAGPYM010000001">
    <property type="protein sequence ID" value="KAH6899649.1"/>
    <property type="molecule type" value="Genomic_DNA"/>
</dbReference>
<feature type="transmembrane region" description="Helical" evidence="7">
    <location>
        <begin position="241"/>
        <end position="260"/>
    </location>
</feature>
<dbReference type="InterPro" id="IPR036259">
    <property type="entry name" value="MFS_trans_sf"/>
</dbReference>
<gene>
    <name evidence="9" type="ORF">B0T10DRAFT_524804</name>
</gene>
<evidence type="ECO:0000259" key="8">
    <source>
        <dbReference type="PROSITE" id="PS50850"/>
    </source>
</evidence>
<dbReference type="SUPFAM" id="SSF103473">
    <property type="entry name" value="MFS general substrate transporter"/>
    <property type="match status" value="1"/>
</dbReference>
<evidence type="ECO:0000256" key="3">
    <source>
        <dbReference type="ARBA" id="ARBA00022989"/>
    </source>
</evidence>
<dbReference type="PANTHER" id="PTHR23501:SF6">
    <property type="entry name" value="MULTIDRUG TRANSPORTER, PUTATIVE (AFU_ORTHOLOGUE AFUA_3G14560)-RELATED"/>
    <property type="match status" value="1"/>
</dbReference>
<dbReference type="PROSITE" id="PS50850">
    <property type="entry name" value="MFS"/>
    <property type="match status" value="1"/>
</dbReference>
<feature type="transmembrane region" description="Helical" evidence="7">
    <location>
        <begin position="381"/>
        <end position="399"/>
    </location>
</feature>
<dbReference type="Proteomes" id="UP000777438">
    <property type="component" value="Unassembled WGS sequence"/>
</dbReference>
<feature type="transmembrane region" description="Helical" evidence="7">
    <location>
        <begin position="406"/>
        <end position="431"/>
    </location>
</feature>
<evidence type="ECO:0000313" key="10">
    <source>
        <dbReference type="Proteomes" id="UP000777438"/>
    </source>
</evidence>
<feature type="transmembrane region" description="Helical" evidence="7">
    <location>
        <begin position="177"/>
        <end position="197"/>
    </location>
</feature>
<dbReference type="PANTHER" id="PTHR23501">
    <property type="entry name" value="MAJOR FACILITATOR SUPERFAMILY"/>
    <property type="match status" value="1"/>
</dbReference>
<dbReference type="GO" id="GO:0000329">
    <property type="term" value="C:fungal-type vacuole membrane"/>
    <property type="evidence" value="ECO:0007669"/>
    <property type="project" value="TreeGrafter"/>
</dbReference>
<dbReference type="Pfam" id="PF07690">
    <property type="entry name" value="MFS_1"/>
    <property type="match status" value="1"/>
</dbReference>
<feature type="transmembrane region" description="Helical" evidence="7">
    <location>
        <begin position="304"/>
        <end position="322"/>
    </location>
</feature>
<dbReference type="OrthoDB" id="4160219at2759"/>
<feature type="transmembrane region" description="Helical" evidence="7">
    <location>
        <begin position="151"/>
        <end position="171"/>
    </location>
</feature>
<evidence type="ECO:0000256" key="4">
    <source>
        <dbReference type="ARBA" id="ARBA00023136"/>
    </source>
</evidence>
<keyword evidence="10" id="KW-1185">Reference proteome</keyword>
<evidence type="ECO:0000256" key="6">
    <source>
        <dbReference type="SAM" id="MobiDB-lite"/>
    </source>
</evidence>
<keyword evidence="3 7" id="KW-1133">Transmembrane helix</keyword>
<dbReference type="GO" id="GO:0015174">
    <property type="term" value="F:basic amino acid transmembrane transporter activity"/>
    <property type="evidence" value="ECO:0007669"/>
    <property type="project" value="TreeGrafter"/>
</dbReference>
<feature type="transmembrane region" description="Helical" evidence="7">
    <location>
        <begin position="281"/>
        <end position="298"/>
    </location>
</feature>
<feature type="transmembrane region" description="Helical" evidence="7">
    <location>
        <begin position="83"/>
        <end position="102"/>
    </location>
</feature>
<proteinExistence type="predicted"/>
<feature type="transmembrane region" description="Helical" evidence="7">
    <location>
        <begin position="342"/>
        <end position="369"/>
    </location>
</feature>
<keyword evidence="4 7" id="KW-0472">Membrane</keyword>
<keyword evidence="2 7" id="KW-0812">Transmembrane</keyword>
<protein>
    <submittedName>
        <fullName evidence="9">Major facilitator superfamily domain-containing protein</fullName>
    </submittedName>
</protein>
<feature type="compositionally biased region" description="Polar residues" evidence="6">
    <location>
        <begin position="1"/>
        <end position="19"/>
    </location>
</feature>
<feature type="transmembrane region" description="Helical" evidence="7">
    <location>
        <begin position="437"/>
        <end position="457"/>
    </location>
</feature>
<evidence type="ECO:0000256" key="1">
    <source>
        <dbReference type="ARBA" id="ARBA00004141"/>
    </source>
</evidence>
<organism evidence="9 10">
    <name type="scientific">Thelonectria olida</name>
    <dbReference type="NCBI Taxonomy" id="1576542"/>
    <lineage>
        <taxon>Eukaryota</taxon>
        <taxon>Fungi</taxon>
        <taxon>Dikarya</taxon>
        <taxon>Ascomycota</taxon>
        <taxon>Pezizomycotina</taxon>
        <taxon>Sordariomycetes</taxon>
        <taxon>Hypocreomycetidae</taxon>
        <taxon>Hypocreales</taxon>
        <taxon>Nectriaceae</taxon>
        <taxon>Thelonectria</taxon>
    </lineage>
</organism>
<evidence type="ECO:0000256" key="2">
    <source>
        <dbReference type="ARBA" id="ARBA00022692"/>
    </source>
</evidence>
<dbReference type="AlphaFoldDB" id="A0A9P8WGP9"/>
<feature type="compositionally biased region" description="Low complexity" evidence="6">
    <location>
        <begin position="39"/>
        <end position="50"/>
    </location>
</feature>
<name>A0A9P8WGP9_9HYPO</name>
<feature type="region of interest" description="Disordered" evidence="6">
    <location>
        <begin position="1"/>
        <end position="74"/>
    </location>
</feature>
<evidence type="ECO:0000256" key="5">
    <source>
        <dbReference type="ARBA" id="ARBA00023180"/>
    </source>
</evidence>
<keyword evidence="5" id="KW-0325">Glycoprotein</keyword>
<evidence type="ECO:0000313" key="9">
    <source>
        <dbReference type="EMBL" id="KAH6899649.1"/>
    </source>
</evidence>
<dbReference type="InterPro" id="IPR011701">
    <property type="entry name" value="MFS"/>
</dbReference>
<reference evidence="9 10" key="1">
    <citation type="journal article" date="2021" name="Nat. Commun.">
        <title>Genetic determinants of endophytism in the Arabidopsis root mycobiome.</title>
        <authorList>
            <person name="Mesny F."/>
            <person name="Miyauchi S."/>
            <person name="Thiergart T."/>
            <person name="Pickel B."/>
            <person name="Atanasova L."/>
            <person name="Karlsson M."/>
            <person name="Huettel B."/>
            <person name="Barry K.W."/>
            <person name="Haridas S."/>
            <person name="Chen C."/>
            <person name="Bauer D."/>
            <person name="Andreopoulos W."/>
            <person name="Pangilinan J."/>
            <person name="LaButti K."/>
            <person name="Riley R."/>
            <person name="Lipzen A."/>
            <person name="Clum A."/>
            <person name="Drula E."/>
            <person name="Henrissat B."/>
            <person name="Kohler A."/>
            <person name="Grigoriev I.V."/>
            <person name="Martin F.M."/>
            <person name="Hacquard S."/>
        </authorList>
    </citation>
    <scope>NUCLEOTIDE SEQUENCE [LARGE SCALE GENOMIC DNA]</scope>
    <source>
        <strain evidence="9 10">MPI-CAGE-CH-0241</strain>
    </source>
</reference>
<feature type="transmembrane region" description="Helical" evidence="7">
    <location>
        <begin position="209"/>
        <end position="229"/>
    </location>
</feature>
<comment type="caution">
    <text evidence="9">The sequence shown here is derived from an EMBL/GenBank/DDBJ whole genome shotgun (WGS) entry which is preliminary data.</text>
</comment>
<feature type="domain" description="Major facilitator superfamily (MFS) profile" evidence="8">
    <location>
        <begin position="86"/>
        <end position="584"/>
    </location>
</feature>